<dbReference type="Pfam" id="PF14022">
    <property type="entry name" value="DUF4238"/>
    <property type="match status" value="1"/>
</dbReference>
<comment type="caution">
    <text evidence="1">The sequence shown here is derived from an EMBL/GenBank/DDBJ whole genome shotgun (WGS) entry which is preliminary data.</text>
</comment>
<dbReference type="InterPro" id="IPR025332">
    <property type="entry name" value="DUF4238"/>
</dbReference>
<keyword evidence="2" id="KW-1185">Reference proteome</keyword>
<evidence type="ECO:0000313" key="1">
    <source>
        <dbReference type="EMBL" id="MFC7292975.1"/>
    </source>
</evidence>
<organism evidence="1 2">
    <name type="scientific">Hirschia litorea</name>
    <dbReference type="NCBI Taxonomy" id="1199156"/>
    <lineage>
        <taxon>Bacteria</taxon>
        <taxon>Pseudomonadati</taxon>
        <taxon>Pseudomonadota</taxon>
        <taxon>Alphaproteobacteria</taxon>
        <taxon>Hyphomonadales</taxon>
        <taxon>Hyphomonadaceae</taxon>
        <taxon>Hirschia</taxon>
    </lineage>
</organism>
<protein>
    <submittedName>
        <fullName evidence="1">DUF4238 domain-containing protein</fullName>
    </submittedName>
</protein>
<reference evidence="2" key="1">
    <citation type="journal article" date="2019" name="Int. J. Syst. Evol. Microbiol.">
        <title>The Global Catalogue of Microorganisms (GCM) 10K type strain sequencing project: providing services to taxonomists for standard genome sequencing and annotation.</title>
        <authorList>
            <consortium name="The Broad Institute Genomics Platform"/>
            <consortium name="The Broad Institute Genome Sequencing Center for Infectious Disease"/>
            <person name="Wu L."/>
            <person name="Ma J."/>
        </authorList>
    </citation>
    <scope>NUCLEOTIDE SEQUENCE [LARGE SCALE GENOMIC DNA]</scope>
    <source>
        <strain evidence="2">CCUG 51308</strain>
    </source>
</reference>
<dbReference type="RefSeq" id="WP_382168965.1">
    <property type="nucleotide sequence ID" value="NZ_JBHTBR010000009.1"/>
</dbReference>
<gene>
    <name evidence="1" type="ORF">ACFQS8_15245</name>
</gene>
<name>A0ABW2IP64_9PROT</name>
<dbReference type="Proteomes" id="UP001596492">
    <property type="component" value="Unassembled WGS sequence"/>
</dbReference>
<proteinExistence type="predicted"/>
<dbReference type="EMBL" id="JBHTBR010000009">
    <property type="protein sequence ID" value="MFC7292975.1"/>
    <property type="molecule type" value="Genomic_DNA"/>
</dbReference>
<evidence type="ECO:0000313" key="2">
    <source>
        <dbReference type="Proteomes" id="UP001596492"/>
    </source>
</evidence>
<accession>A0ABW2IP64</accession>
<sequence>MEKTQTHKAPRKHHFIPKRMQEGWSDKNSLIFGVDRRVPAKPRAFIDKPCNVNSENHLYSVYEEKGQRNSFLETALYKPLDDSAANLTSQILEALKRGMVPQLDKSARRLLWQFYIYNSVKRRPDAKDFMFDPIFEAEVNQRIFKNAKAEGLELTTQELEYSIEEKTNLLQSFRGEQSEQSLAIMEQNHVRFWSIEGKGSFVLPDRPISLLDRVVRYNRKMVIPISPHFAIQPIIGIEKCDHRTFLPAQVRLLNEVWYSNSTTVISTSQQLLKSLAKKIDDQSIRFQHK</sequence>